<dbReference type="GO" id="GO:0043564">
    <property type="term" value="C:Ku70:Ku80 complex"/>
    <property type="evidence" value="ECO:0007669"/>
    <property type="project" value="InterPro"/>
</dbReference>
<evidence type="ECO:0000259" key="12">
    <source>
        <dbReference type="SMART" id="SM00559"/>
    </source>
</evidence>
<keyword evidence="7" id="KW-0067">ATP-binding</keyword>
<dbReference type="Pfam" id="PF02735">
    <property type="entry name" value="Ku"/>
    <property type="match status" value="1"/>
</dbReference>
<evidence type="ECO:0000256" key="2">
    <source>
        <dbReference type="ARBA" id="ARBA00005240"/>
    </source>
</evidence>
<dbReference type="InterPro" id="IPR047087">
    <property type="entry name" value="KU70_core_dom"/>
</dbReference>
<keyword evidence="4" id="KW-0227">DNA damage</keyword>
<evidence type="ECO:0000256" key="7">
    <source>
        <dbReference type="ARBA" id="ARBA00022840"/>
    </source>
</evidence>
<dbReference type="Gene3D" id="3.40.50.410">
    <property type="entry name" value="von Willebrand factor, type A domain"/>
    <property type="match status" value="1"/>
</dbReference>
<dbReference type="PIRSF" id="PIRSF003033">
    <property type="entry name" value="Ku70"/>
    <property type="match status" value="1"/>
</dbReference>
<dbReference type="GO" id="GO:0006310">
    <property type="term" value="P:DNA recombination"/>
    <property type="evidence" value="ECO:0007669"/>
    <property type="project" value="UniProtKB-KW"/>
</dbReference>
<dbReference type="SUPFAM" id="SSF68906">
    <property type="entry name" value="SAP domain"/>
    <property type="match status" value="1"/>
</dbReference>
<dbReference type="PANTHER" id="PTHR12604">
    <property type="entry name" value="KU AUTOANTIGEN DNA HELICASE"/>
    <property type="match status" value="1"/>
</dbReference>
<proteinExistence type="inferred from homology"/>
<evidence type="ECO:0000313" key="13">
    <source>
        <dbReference type="Proteomes" id="UP000050791"/>
    </source>
</evidence>
<dbReference type="InterPro" id="IPR005160">
    <property type="entry name" value="Ku_C"/>
</dbReference>
<dbReference type="GO" id="GO:0006303">
    <property type="term" value="P:double-strand break repair via nonhomologous end joining"/>
    <property type="evidence" value="ECO:0007669"/>
    <property type="project" value="InterPro"/>
</dbReference>
<evidence type="ECO:0000313" key="14">
    <source>
        <dbReference type="WBParaSite" id="SMTH1_80610.1"/>
    </source>
</evidence>
<dbReference type="InterPro" id="IPR005161">
    <property type="entry name" value="Ku_N"/>
</dbReference>
<dbReference type="Pfam" id="PF03731">
    <property type="entry name" value="Ku_N"/>
    <property type="match status" value="1"/>
</dbReference>
<keyword evidence="9" id="KW-0233">DNA recombination</keyword>
<dbReference type="SUPFAM" id="SSF53300">
    <property type="entry name" value="vWA-like"/>
    <property type="match status" value="1"/>
</dbReference>
<evidence type="ECO:0000256" key="3">
    <source>
        <dbReference type="ARBA" id="ARBA00022741"/>
    </source>
</evidence>
<dbReference type="GO" id="GO:0003690">
    <property type="term" value="F:double-stranded DNA binding"/>
    <property type="evidence" value="ECO:0007669"/>
    <property type="project" value="TreeGrafter"/>
</dbReference>
<dbReference type="InterPro" id="IPR006165">
    <property type="entry name" value="Ku70"/>
</dbReference>
<reference evidence="14" key="1">
    <citation type="submission" date="2023-11" db="UniProtKB">
        <authorList>
            <consortium name="WormBaseParasite"/>
        </authorList>
    </citation>
    <scope>IDENTIFICATION</scope>
</reference>
<name>A0AA85BXS5_9TREM</name>
<dbReference type="NCBIfam" id="TIGR00578">
    <property type="entry name" value="ku70"/>
    <property type="match status" value="1"/>
</dbReference>
<keyword evidence="10" id="KW-0234">DNA repair</keyword>
<evidence type="ECO:0000256" key="11">
    <source>
        <dbReference type="ARBA" id="ARBA00023242"/>
    </source>
</evidence>
<feature type="domain" description="Ku" evidence="12">
    <location>
        <begin position="288"/>
        <end position="448"/>
    </location>
</feature>
<dbReference type="SUPFAM" id="SSF100939">
    <property type="entry name" value="SPOC domain-like"/>
    <property type="match status" value="1"/>
</dbReference>
<dbReference type="Gene3D" id="1.10.720.30">
    <property type="entry name" value="SAP domain"/>
    <property type="match status" value="1"/>
</dbReference>
<dbReference type="GO" id="GO:0005524">
    <property type="term" value="F:ATP binding"/>
    <property type="evidence" value="ECO:0007669"/>
    <property type="project" value="UniProtKB-KW"/>
</dbReference>
<comment type="similarity">
    <text evidence="2">Belongs to the ku70 family.</text>
</comment>
<dbReference type="InterPro" id="IPR036465">
    <property type="entry name" value="vWFA_dom_sf"/>
</dbReference>
<dbReference type="Gene3D" id="1.10.1600.10">
    <property type="match status" value="1"/>
</dbReference>
<dbReference type="InterPro" id="IPR036361">
    <property type="entry name" value="SAP_dom_sf"/>
</dbReference>
<dbReference type="FunFam" id="2.40.290.10:FF:000001">
    <property type="entry name" value="X-ray repair cross complementing 6"/>
    <property type="match status" value="1"/>
</dbReference>
<dbReference type="WBParaSite" id="SMTH1_80610.1">
    <property type="protein sequence ID" value="SMTH1_80610.1"/>
    <property type="gene ID" value="SMTH1_80610"/>
</dbReference>
<keyword evidence="3" id="KW-0547">Nucleotide-binding</keyword>
<evidence type="ECO:0000256" key="9">
    <source>
        <dbReference type="ARBA" id="ARBA00023172"/>
    </source>
</evidence>
<keyword evidence="8" id="KW-0238">DNA-binding</keyword>
<dbReference type="InterPro" id="IPR016194">
    <property type="entry name" value="SPOC-like_C_dom_sf"/>
</dbReference>
<evidence type="ECO:0000256" key="4">
    <source>
        <dbReference type="ARBA" id="ARBA00022763"/>
    </source>
</evidence>
<accession>A0AA85BXS5</accession>
<evidence type="ECO:0000256" key="10">
    <source>
        <dbReference type="ARBA" id="ARBA00023204"/>
    </source>
</evidence>
<keyword evidence="11" id="KW-0539">Nucleus</keyword>
<keyword evidence="5" id="KW-0378">Hydrolase</keyword>
<dbReference type="GO" id="GO:0016787">
    <property type="term" value="F:hydrolase activity"/>
    <property type="evidence" value="ECO:0007669"/>
    <property type="project" value="UniProtKB-KW"/>
</dbReference>
<dbReference type="Proteomes" id="UP000050791">
    <property type="component" value="Unassembled WGS sequence"/>
</dbReference>
<evidence type="ECO:0000256" key="6">
    <source>
        <dbReference type="ARBA" id="ARBA00022806"/>
    </source>
</evidence>
<dbReference type="Gene3D" id="2.40.290.10">
    <property type="match status" value="1"/>
</dbReference>
<organism evidence="13 14">
    <name type="scientific">Schistosoma mattheei</name>
    <dbReference type="NCBI Taxonomy" id="31246"/>
    <lineage>
        <taxon>Eukaryota</taxon>
        <taxon>Metazoa</taxon>
        <taxon>Spiralia</taxon>
        <taxon>Lophotrochozoa</taxon>
        <taxon>Platyhelminthes</taxon>
        <taxon>Trematoda</taxon>
        <taxon>Digenea</taxon>
        <taxon>Strigeidida</taxon>
        <taxon>Schistosomatoidea</taxon>
        <taxon>Schistosomatidae</taxon>
        <taxon>Schistosoma</taxon>
    </lineage>
</organism>
<evidence type="ECO:0000256" key="5">
    <source>
        <dbReference type="ARBA" id="ARBA00022801"/>
    </source>
</evidence>
<comment type="subcellular location">
    <subcellularLocation>
        <location evidence="1">Nucleus</location>
    </subcellularLocation>
</comment>
<keyword evidence="6" id="KW-0347">Helicase</keyword>
<dbReference type="GO" id="GO:0042162">
    <property type="term" value="F:telomeric DNA binding"/>
    <property type="evidence" value="ECO:0007669"/>
    <property type="project" value="InterPro"/>
</dbReference>
<dbReference type="InterPro" id="IPR006164">
    <property type="entry name" value="DNA_bd_Ku70/Ku80"/>
</dbReference>
<dbReference type="GO" id="GO:0003684">
    <property type="term" value="F:damaged DNA binding"/>
    <property type="evidence" value="ECO:0007669"/>
    <property type="project" value="InterPro"/>
</dbReference>
<dbReference type="AlphaFoldDB" id="A0AA85BXS5"/>
<dbReference type="PANTHER" id="PTHR12604:SF2">
    <property type="entry name" value="X-RAY REPAIR CROSS-COMPLEMENTING PROTEIN 6"/>
    <property type="match status" value="1"/>
</dbReference>
<evidence type="ECO:0000256" key="8">
    <source>
        <dbReference type="ARBA" id="ARBA00023125"/>
    </source>
</evidence>
<dbReference type="GO" id="GO:0000723">
    <property type="term" value="P:telomere maintenance"/>
    <property type="evidence" value="ECO:0007669"/>
    <property type="project" value="InterPro"/>
</dbReference>
<sequence>MTSIDNYFGEFLDNEDNEQEQNSKPLQDMRSGVIFLIDCTPTMLGLHGSFDLNSSNTVDSSSVKSGFDLSLLCCQTFQQNKALHSPFDMTGLVLMRTNESSVEMKNIMVLQPLVETVKTDELEKRYGTIVNQPNITFPLHEALWVCQNQFITCSKTFGIKHIFLLTDDPDPVNKNANLKRRAIAKMADMKQYGIELEVIPIKQQNTKFDYELFYDELLEDELIYPDLDKSSYHPDPTERLDELLSRINSHELRRSRLARLPFHLGSSKNLTLGISVYCLVYPTRIPSPIWLSSSDNKIVLRGIKLDGRYICFDKDELTEAVRNIAPVGLHLLGFISQKFLKRYYYIRPAHFIYPDEKSIHGSRLWFTALLNRCLHRKLLAIAIYVQRKGQFPRLVALLPQAEQINDDDDDDDNDGANRTQTIPPGFHIIFLPYADDFRDIEIPTNEIANESQVDIAKAMIRKLMVPFTPGQIENPTLQRFYSLLEALALNRETQSEVVDHTLPKFGAIKRRASEEITAFKECFNLNNESIFKKPRPTQSTCNKEAKCCLSEIECKEAVQSDSLHKYTIPVLRETIKSLGLKISASKKSDIIQKIMNHFSEN</sequence>
<evidence type="ECO:0000256" key="1">
    <source>
        <dbReference type="ARBA" id="ARBA00004123"/>
    </source>
</evidence>
<protein>
    <recommendedName>
        <fullName evidence="12">Ku domain-containing protein</fullName>
    </recommendedName>
</protein>
<dbReference type="GO" id="GO:0003678">
    <property type="term" value="F:DNA helicase activity"/>
    <property type="evidence" value="ECO:0007669"/>
    <property type="project" value="InterPro"/>
</dbReference>
<dbReference type="CDD" id="cd00788">
    <property type="entry name" value="KU70"/>
    <property type="match status" value="1"/>
</dbReference>
<dbReference type="SMART" id="SM00559">
    <property type="entry name" value="Ku78"/>
    <property type="match status" value="1"/>
</dbReference>
<dbReference type="Pfam" id="PF03730">
    <property type="entry name" value="Ku_C"/>
    <property type="match status" value="1"/>
</dbReference>